<evidence type="ECO:0000313" key="2">
    <source>
        <dbReference type="EMBL" id="JAC70861.1"/>
    </source>
</evidence>
<dbReference type="AlphaFoldDB" id="A0A061RK18"/>
<gene>
    <name evidence="2" type="ORF">TSPGSL018_3213</name>
</gene>
<feature type="non-terminal residue" evidence="2">
    <location>
        <position position="85"/>
    </location>
</feature>
<protein>
    <submittedName>
        <fullName evidence="2">Uncharacterized protein</fullName>
    </submittedName>
</protein>
<evidence type="ECO:0000256" key="1">
    <source>
        <dbReference type="SAM" id="Coils"/>
    </source>
</evidence>
<dbReference type="EMBL" id="GBEZ01015291">
    <property type="protein sequence ID" value="JAC70861.1"/>
    <property type="molecule type" value="Transcribed_RNA"/>
</dbReference>
<organism evidence="2">
    <name type="scientific">Tetraselmis sp. GSL018</name>
    <dbReference type="NCBI Taxonomy" id="582737"/>
    <lineage>
        <taxon>Eukaryota</taxon>
        <taxon>Viridiplantae</taxon>
        <taxon>Chlorophyta</taxon>
        <taxon>core chlorophytes</taxon>
        <taxon>Chlorodendrophyceae</taxon>
        <taxon>Chlorodendrales</taxon>
        <taxon>Chlorodendraceae</taxon>
        <taxon>Tetraselmis</taxon>
    </lineage>
</organism>
<accession>A0A061RK18</accession>
<feature type="coiled-coil region" evidence="1">
    <location>
        <begin position="45"/>
        <end position="79"/>
    </location>
</feature>
<sequence length="85" mass="9626">FVSTVKQFWTKTFQGKSGVFTNEPEAETPHSEFTTEESAAILRSKNTAARYLNEALQKLDAAEEEKTSLNARLKSIEEEAARRME</sequence>
<reference evidence="2" key="1">
    <citation type="submission" date="2014-05" db="EMBL/GenBank/DDBJ databases">
        <title>The transcriptome of the halophilic microalga Tetraselmis sp. GSL018 isolated from the Great Salt Lake, Utah.</title>
        <authorList>
            <person name="Jinkerson R.E."/>
            <person name="D'Adamo S."/>
            <person name="Posewitz M.C."/>
        </authorList>
    </citation>
    <scope>NUCLEOTIDE SEQUENCE</scope>
    <source>
        <strain evidence="2">GSL018</strain>
    </source>
</reference>
<name>A0A061RK18_9CHLO</name>
<keyword evidence="1" id="KW-0175">Coiled coil</keyword>
<proteinExistence type="predicted"/>
<feature type="non-terminal residue" evidence="2">
    <location>
        <position position="1"/>
    </location>
</feature>